<proteinExistence type="predicted"/>
<keyword evidence="2" id="KW-1185">Reference proteome</keyword>
<dbReference type="AlphaFoldDB" id="A0A915IQS5"/>
<evidence type="ECO:0000313" key="3">
    <source>
        <dbReference type="WBParaSite" id="nRc.2.0.1.t16548-RA"/>
    </source>
</evidence>
<accession>A0A915IQS5</accession>
<keyword evidence="1" id="KW-1133">Transmembrane helix</keyword>
<protein>
    <submittedName>
        <fullName evidence="3">Uncharacterized protein</fullName>
    </submittedName>
</protein>
<reference evidence="3" key="1">
    <citation type="submission" date="2022-11" db="UniProtKB">
        <authorList>
            <consortium name="WormBaseParasite"/>
        </authorList>
    </citation>
    <scope>IDENTIFICATION</scope>
</reference>
<sequence>MRGEDEEKIPKSYSILPFGIGVRFALIIFDVASIRGGIRGARIKQKVSATLEVVKKIVKDNKEENKE</sequence>
<keyword evidence="1" id="KW-0812">Transmembrane</keyword>
<keyword evidence="1" id="KW-0472">Membrane</keyword>
<name>A0A915IQS5_ROMCU</name>
<organism evidence="2 3">
    <name type="scientific">Romanomermis culicivorax</name>
    <name type="common">Nematode worm</name>
    <dbReference type="NCBI Taxonomy" id="13658"/>
    <lineage>
        <taxon>Eukaryota</taxon>
        <taxon>Metazoa</taxon>
        <taxon>Ecdysozoa</taxon>
        <taxon>Nematoda</taxon>
        <taxon>Enoplea</taxon>
        <taxon>Dorylaimia</taxon>
        <taxon>Mermithida</taxon>
        <taxon>Mermithoidea</taxon>
        <taxon>Mermithidae</taxon>
        <taxon>Romanomermis</taxon>
    </lineage>
</organism>
<feature type="transmembrane region" description="Helical" evidence="1">
    <location>
        <begin position="12"/>
        <end position="34"/>
    </location>
</feature>
<dbReference type="Proteomes" id="UP000887565">
    <property type="component" value="Unplaced"/>
</dbReference>
<dbReference type="WBParaSite" id="nRc.2.0.1.t16548-RA">
    <property type="protein sequence ID" value="nRc.2.0.1.t16548-RA"/>
    <property type="gene ID" value="nRc.2.0.1.g16548"/>
</dbReference>
<evidence type="ECO:0000313" key="2">
    <source>
        <dbReference type="Proteomes" id="UP000887565"/>
    </source>
</evidence>
<evidence type="ECO:0000256" key="1">
    <source>
        <dbReference type="SAM" id="Phobius"/>
    </source>
</evidence>